<dbReference type="PANTHER" id="PTHR33048">
    <property type="entry name" value="PTH11-LIKE INTEGRAL MEMBRANE PROTEIN (AFU_ORTHOLOGUE AFUA_5G11245)"/>
    <property type="match status" value="1"/>
</dbReference>
<dbReference type="AlphaFoldDB" id="A0A9W8TPL8"/>
<dbReference type="Pfam" id="PF20684">
    <property type="entry name" value="Fung_rhodopsin"/>
    <property type="match status" value="1"/>
</dbReference>
<feature type="region of interest" description="Disordered" evidence="6">
    <location>
        <begin position="377"/>
        <end position="398"/>
    </location>
</feature>
<comment type="similarity">
    <text evidence="5">Belongs to the SAT4 family.</text>
</comment>
<dbReference type="InterPro" id="IPR052337">
    <property type="entry name" value="SAT4-like"/>
</dbReference>
<feature type="domain" description="Rhodopsin" evidence="8">
    <location>
        <begin position="8"/>
        <end position="224"/>
    </location>
</feature>
<evidence type="ECO:0000256" key="6">
    <source>
        <dbReference type="SAM" id="MobiDB-lite"/>
    </source>
</evidence>
<comment type="caution">
    <text evidence="9">The sequence shown here is derived from an EMBL/GenBank/DDBJ whole genome shotgun (WGS) entry which is preliminary data.</text>
</comment>
<reference evidence="9" key="1">
    <citation type="submission" date="2022-07" db="EMBL/GenBank/DDBJ databases">
        <title>Genome Sequence of Xylaria arbuscula.</title>
        <authorList>
            <person name="Buettner E."/>
        </authorList>
    </citation>
    <scope>NUCLEOTIDE SEQUENCE</scope>
    <source>
        <strain evidence="9">VT107</strain>
    </source>
</reference>
<evidence type="ECO:0000256" key="3">
    <source>
        <dbReference type="ARBA" id="ARBA00022989"/>
    </source>
</evidence>
<evidence type="ECO:0000256" key="2">
    <source>
        <dbReference type="ARBA" id="ARBA00022692"/>
    </source>
</evidence>
<evidence type="ECO:0000256" key="5">
    <source>
        <dbReference type="ARBA" id="ARBA00038359"/>
    </source>
</evidence>
<keyword evidence="3 7" id="KW-1133">Transmembrane helix</keyword>
<accession>A0A9W8TPL8</accession>
<evidence type="ECO:0000256" key="7">
    <source>
        <dbReference type="SAM" id="Phobius"/>
    </source>
</evidence>
<evidence type="ECO:0000313" key="10">
    <source>
        <dbReference type="Proteomes" id="UP001148614"/>
    </source>
</evidence>
<organism evidence="9 10">
    <name type="scientific">Xylaria arbuscula</name>
    <dbReference type="NCBI Taxonomy" id="114810"/>
    <lineage>
        <taxon>Eukaryota</taxon>
        <taxon>Fungi</taxon>
        <taxon>Dikarya</taxon>
        <taxon>Ascomycota</taxon>
        <taxon>Pezizomycotina</taxon>
        <taxon>Sordariomycetes</taxon>
        <taxon>Xylariomycetidae</taxon>
        <taxon>Xylariales</taxon>
        <taxon>Xylariaceae</taxon>
        <taxon>Xylaria</taxon>
    </lineage>
</organism>
<feature type="compositionally biased region" description="Polar residues" evidence="6">
    <location>
        <begin position="234"/>
        <end position="244"/>
    </location>
</feature>
<keyword evidence="10" id="KW-1185">Reference proteome</keyword>
<proteinExistence type="inferred from homology"/>
<feature type="transmembrane region" description="Helical" evidence="7">
    <location>
        <begin position="78"/>
        <end position="99"/>
    </location>
</feature>
<feature type="transmembrane region" description="Helical" evidence="7">
    <location>
        <begin position="46"/>
        <end position="66"/>
    </location>
</feature>
<feature type="transmembrane region" description="Helical" evidence="7">
    <location>
        <begin position="162"/>
        <end position="187"/>
    </location>
</feature>
<dbReference type="EMBL" id="JANPWZ010000523">
    <property type="protein sequence ID" value="KAJ3575717.1"/>
    <property type="molecule type" value="Genomic_DNA"/>
</dbReference>
<gene>
    <name evidence="9" type="ORF">NPX13_g3944</name>
</gene>
<keyword evidence="4 7" id="KW-0472">Membrane</keyword>
<evidence type="ECO:0000313" key="9">
    <source>
        <dbReference type="EMBL" id="KAJ3575717.1"/>
    </source>
</evidence>
<keyword evidence="2 7" id="KW-0812">Transmembrane</keyword>
<dbReference type="VEuPathDB" id="FungiDB:F4678DRAFT_59007"/>
<dbReference type="GO" id="GO:0016020">
    <property type="term" value="C:membrane"/>
    <property type="evidence" value="ECO:0007669"/>
    <property type="project" value="UniProtKB-SubCell"/>
</dbReference>
<protein>
    <recommendedName>
        <fullName evidence="8">Rhodopsin domain-containing protein</fullName>
    </recommendedName>
</protein>
<evidence type="ECO:0000256" key="1">
    <source>
        <dbReference type="ARBA" id="ARBA00004141"/>
    </source>
</evidence>
<feature type="region of interest" description="Disordered" evidence="6">
    <location>
        <begin position="231"/>
        <end position="251"/>
    </location>
</feature>
<feature type="transmembrane region" description="Helical" evidence="7">
    <location>
        <begin position="123"/>
        <end position="150"/>
    </location>
</feature>
<dbReference type="Proteomes" id="UP001148614">
    <property type="component" value="Unassembled WGS sequence"/>
</dbReference>
<name>A0A9W8TPL8_9PEZI</name>
<dbReference type="PANTHER" id="PTHR33048:SF163">
    <property type="entry name" value="INTEGRAL MEMBRANE PROTEIN (AFU_ORTHOLOGUE AFUA_8G05510)"/>
    <property type="match status" value="1"/>
</dbReference>
<feature type="compositionally biased region" description="Basic and acidic residues" evidence="6">
    <location>
        <begin position="377"/>
        <end position="386"/>
    </location>
</feature>
<evidence type="ECO:0000256" key="4">
    <source>
        <dbReference type="ARBA" id="ARBA00023136"/>
    </source>
</evidence>
<sequence>MFMFEKALTITTAAFSIISGFGGAGTHVWAATRETIQLGLKYGWAYAFVWSVSVSVTKFSIILFYRRTFLVQDWKFRAWLHFLSFITLGFMVSLIVANFNLCQPLSYYWRQFEPEAKGRCNDAALFLLVTGILNAVIDVIILVTPIPVVLKLKMSAKKKLCVCGIILSGSIVCIASFIRIAYLVSYWKAIDKPWIAGDVSAWSSIESSFGLISASLPMLRPLYTRFRDRRTHASHSMSGEQTSRGGRINTPAWRMTHDSMKQSNTSWQSSQMPSFREDETLLTNIKAGGSIRGEETDSGGIIKIMNRILPQQTDNLTLSIPFLEKVFSMEKALAPANLLDIKHPRLRHPRSPQPSKEIPGFVIVDDGCSHKPLAHQRNEGLQEKHKASVLPSDGLDGF</sequence>
<dbReference type="InterPro" id="IPR049326">
    <property type="entry name" value="Rhodopsin_dom_fungi"/>
</dbReference>
<evidence type="ECO:0000259" key="8">
    <source>
        <dbReference type="Pfam" id="PF20684"/>
    </source>
</evidence>
<comment type="subcellular location">
    <subcellularLocation>
        <location evidence="1">Membrane</location>
        <topology evidence="1">Multi-pass membrane protein</topology>
    </subcellularLocation>
</comment>